<keyword evidence="2" id="KW-0472">Membrane</keyword>
<feature type="domain" description="Type II secretion system protein GspB C-terminal" evidence="3">
    <location>
        <begin position="298"/>
        <end position="357"/>
    </location>
</feature>
<proteinExistence type="predicted"/>
<feature type="compositionally biased region" description="Low complexity" evidence="1">
    <location>
        <begin position="244"/>
        <end position="257"/>
    </location>
</feature>
<feature type="region of interest" description="Disordered" evidence="1">
    <location>
        <begin position="181"/>
        <end position="201"/>
    </location>
</feature>
<dbReference type="OrthoDB" id="5432325at2"/>
<keyword evidence="2" id="KW-0812">Transmembrane</keyword>
<evidence type="ECO:0000313" key="4">
    <source>
        <dbReference type="EMBL" id="EON89641.1"/>
    </source>
</evidence>
<dbReference type="AlphaFoldDB" id="R8ATJ2"/>
<dbReference type="HOGENOM" id="CLU_756172_0_0_6"/>
<feature type="region of interest" description="Disordered" evidence="1">
    <location>
        <begin position="240"/>
        <end position="282"/>
    </location>
</feature>
<feature type="compositionally biased region" description="Basic and acidic residues" evidence="1">
    <location>
        <begin position="10"/>
        <end position="19"/>
    </location>
</feature>
<dbReference type="Proteomes" id="UP000014012">
    <property type="component" value="Unassembled WGS sequence"/>
</dbReference>
<evidence type="ECO:0000259" key="3">
    <source>
        <dbReference type="Pfam" id="PF16537"/>
    </source>
</evidence>
<dbReference type="GO" id="GO:0015627">
    <property type="term" value="C:type II protein secretion system complex"/>
    <property type="evidence" value="ECO:0007669"/>
    <property type="project" value="InterPro"/>
</dbReference>
<organism evidence="4 5">
    <name type="scientific">Plesiomonas shigelloides 302-73</name>
    <dbReference type="NCBI Taxonomy" id="1315976"/>
    <lineage>
        <taxon>Bacteria</taxon>
        <taxon>Pseudomonadati</taxon>
        <taxon>Pseudomonadota</taxon>
        <taxon>Gammaproteobacteria</taxon>
        <taxon>Enterobacterales</taxon>
        <taxon>Enterobacteriaceae</taxon>
        <taxon>Plesiomonas</taxon>
    </lineage>
</organism>
<feature type="region of interest" description="Disordered" evidence="1">
    <location>
        <begin position="10"/>
        <end position="32"/>
    </location>
</feature>
<keyword evidence="5" id="KW-1185">Reference proteome</keyword>
<feature type="compositionally biased region" description="Low complexity" evidence="1">
    <location>
        <begin position="20"/>
        <end position="32"/>
    </location>
</feature>
<name>R8ATJ2_PLESH</name>
<dbReference type="PATRIC" id="fig|1315976.3.peg.899"/>
<dbReference type="Pfam" id="PF16537">
    <property type="entry name" value="T2SSB"/>
    <property type="match status" value="1"/>
</dbReference>
<sequence length="366" mass="38725">MSTILAALRRAEQERRRQPTGEPLLPTLPGGPLLSADSAASAALAQRQRRYQGLGLRLLLLLLGASGMWLGLRYGIGPDTRAPQVSTSSVSSIEPRIPTIENAHAQPASAPTASALPKAEDHLVQPQVLSFPRLETERISAEQLASALSPERESWALPPPIAGIALDDNLITAADILPTPPLPTDPVRRPPAANSDASALPASAVVSRGLADTDTALTPPDKLDLRGVSPELAQAFRAALQDKSSSATSGAGRSGSAIPVTRPEITVPTSPTASTKKDASAKALPQLRHLPAARRALIPSLRFEVHNYVSAPDKRWVRINGQVYRSGAQLAKDVRLVRIELEQIVLAVKGQQAALPALQDWPGSRG</sequence>
<gene>
    <name evidence="4" type="ORF">PLESHI_04600</name>
</gene>
<evidence type="ECO:0000313" key="5">
    <source>
        <dbReference type="Proteomes" id="UP000014012"/>
    </source>
</evidence>
<accession>R8ATJ2</accession>
<evidence type="ECO:0000256" key="2">
    <source>
        <dbReference type="SAM" id="Phobius"/>
    </source>
</evidence>
<comment type="caution">
    <text evidence="4">The sequence shown here is derived from an EMBL/GenBank/DDBJ whole genome shotgun (WGS) entry which is preliminary data.</text>
</comment>
<dbReference type="RefSeq" id="WP_010862545.1">
    <property type="nucleotide sequence ID" value="NZ_KB944507.1"/>
</dbReference>
<feature type="transmembrane region" description="Helical" evidence="2">
    <location>
        <begin position="54"/>
        <end position="76"/>
    </location>
</feature>
<dbReference type="EMBL" id="AQQO01000030">
    <property type="protein sequence ID" value="EON89641.1"/>
    <property type="molecule type" value="Genomic_DNA"/>
</dbReference>
<reference evidence="4 5" key="1">
    <citation type="journal article" date="2013" name="Genome Announc.">
        <title>Genome Sequence of Plesiomonas shigelloides Strain 302-73 (Serotype O1).</title>
        <authorList>
            <person name="Pique N."/>
            <person name="Aquilini E."/>
            <person name="Alioto T."/>
            <person name="Minana-Galbis D."/>
            <person name="Tomas J.M."/>
        </authorList>
    </citation>
    <scope>NUCLEOTIDE SEQUENCE [LARGE SCALE GENOMIC DNA]</scope>
    <source>
        <strain evidence="4 5">302-73</strain>
    </source>
</reference>
<keyword evidence="2" id="KW-1133">Transmembrane helix</keyword>
<protein>
    <recommendedName>
        <fullName evidence="3">Type II secretion system protein GspB C-terminal domain-containing protein</fullName>
    </recommendedName>
</protein>
<dbReference type="InterPro" id="IPR032389">
    <property type="entry name" value="GspB_C"/>
</dbReference>
<evidence type="ECO:0000256" key="1">
    <source>
        <dbReference type="SAM" id="MobiDB-lite"/>
    </source>
</evidence>
<dbReference type="STRING" id="703.SAMEA2665130_00461"/>